<dbReference type="GO" id="GO:0005829">
    <property type="term" value="C:cytosol"/>
    <property type="evidence" value="ECO:0007669"/>
    <property type="project" value="TreeGrafter"/>
</dbReference>
<reference evidence="6 8" key="1">
    <citation type="submission" date="2019-04" db="EMBL/GenBank/DDBJ databases">
        <authorList>
            <person name="Jiang L."/>
        </authorList>
    </citation>
    <scope>NUCLEOTIDE SEQUENCE [LARGE SCALE GENOMIC DNA]</scope>
    <source>
        <strain evidence="6 8">YIM 131853</strain>
    </source>
</reference>
<dbReference type="EMBL" id="SSSM01000003">
    <property type="protein sequence ID" value="THG31986.1"/>
    <property type="molecule type" value="Genomic_DNA"/>
</dbReference>
<dbReference type="AlphaFoldDB" id="A0A4S4FK85"/>
<accession>A0A4S4FK85</accession>
<dbReference type="InterPro" id="IPR050397">
    <property type="entry name" value="Env_Response_Regulators"/>
</dbReference>
<dbReference type="PRINTS" id="PR00103">
    <property type="entry name" value="CAMPKINASE"/>
</dbReference>
<sequence>MAWPCMGAMLDLLRPAADSATMSTPESGASMLWLEALSDEERARIELSFLKRSFKRGETVLLQGEPSANVYVIDGGHAAVKVATPHGESITVTVLSPGTSFGEIAALTGDEVRTATIVALDALAVRVLPHKVFDDVRRRNPAVDTAIAQSLAGRLQDLSDRMAEATFETVQRRCGLRLLELAEAFAPGASSASLPLTQDDLAGIIGATRPTVNQALGALVAAHLVVVSRGVITIADIPALKRHIR</sequence>
<dbReference type="InterPro" id="IPR036390">
    <property type="entry name" value="WH_DNA-bd_sf"/>
</dbReference>
<feature type="domain" description="Cyclic nucleotide-binding" evidence="4">
    <location>
        <begin position="33"/>
        <end position="136"/>
    </location>
</feature>
<dbReference type="EMBL" id="SSSM01000004">
    <property type="protein sequence ID" value="THG30749.1"/>
    <property type="molecule type" value="Genomic_DNA"/>
</dbReference>
<keyword evidence="2" id="KW-0238">DNA-binding</keyword>
<dbReference type="Pfam" id="PF13545">
    <property type="entry name" value="HTH_Crp_2"/>
    <property type="match status" value="1"/>
</dbReference>
<evidence type="ECO:0000256" key="1">
    <source>
        <dbReference type="ARBA" id="ARBA00023015"/>
    </source>
</evidence>
<gene>
    <name evidence="7" type="ORF">E6C64_08055</name>
    <name evidence="6" type="ORF">E6C64_08910</name>
</gene>
<dbReference type="GO" id="GO:0003700">
    <property type="term" value="F:DNA-binding transcription factor activity"/>
    <property type="evidence" value="ECO:0007669"/>
    <property type="project" value="TreeGrafter"/>
</dbReference>
<dbReference type="InterPro" id="IPR000595">
    <property type="entry name" value="cNMP-bd_dom"/>
</dbReference>
<dbReference type="PANTHER" id="PTHR24567">
    <property type="entry name" value="CRP FAMILY TRANSCRIPTIONAL REGULATORY PROTEIN"/>
    <property type="match status" value="1"/>
</dbReference>
<dbReference type="Pfam" id="PF00027">
    <property type="entry name" value="cNMP_binding"/>
    <property type="match status" value="1"/>
</dbReference>
<dbReference type="Gene3D" id="1.10.10.10">
    <property type="entry name" value="Winged helix-like DNA-binding domain superfamily/Winged helix DNA-binding domain"/>
    <property type="match status" value="1"/>
</dbReference>
<dbReference type="GO" id="GO:0003677">
    <property type="term" value="F:DNA binding"/>
    <property type="evidence" value="ECO:0007669"/>
    <property type="project" value="UniProtKB-KW"/>
</dbReference>
<dbReference type="PANTHER" id="PTHR24567:SF74">
    <property type="entry name" value="HTH-TYPE TRANSCRIPTIONAL REGULATOR ARCR"/>
    <property type="match status" value="1"/>
</dbReference>
<dbReference type="Gene3D" id="2.60.120.10">
    <property type="entry name" value="Jelly Rolls"/>
    <property type="match status" value="1"/>
</dbReference>
<organism evidence="6 8">
    <name type="scientific">Naasia lichenicola</name>
    <dbReference type="NCBI Taxonomy" id="2565933"/>
    <lineage>
        <taxon>Bacteria</taxon>
        <taxon>Bacillati</taxon>
        <taxon>Actinomycetota</taxon>
        <taxon>Actinomycetes</taxon>
        <taxon>Micrococcales</taxon>
        <taxon>Microbacteriaceae</taxon>
        <taxon>Naasia</taxon>
    </lineage>
</organism>
<evidence type="ECO:0000313" key="8">
    <source>
        <dbReference type="Proteomes" id="UP000309133"/>
    </source>
</evidence>
<dbReference type="PROSITE" id="PS50042">
    <property type="entry name" value="CNMP_BINDING_3"/>
    <property type="match status" value="1"/>
</dbReference>
<dbReference type="Proteomes" id="UP000309133">
    <property type="component" value="Unassembled WGS sequence"/>
</dbReference>
<dbReference type="InterPro" id="IPR036388">
    <property type="entry name" value="WH-like_DNA-bd_sf"/>
</dbReference>
<dbReference type="InterPro" id="IPR014710">
    <property type="entry name" value="RmlC-like_jellyroll"/>
</dbReference>
<proteinExistence type="predicted"/>
<dbReference type="SMART" id="SM00100">
    <property type="entry name" value="cNMP"/>
    <property type="match status" value="1"/>
</dbReference>
<dbReference type="PROSITE" id="PS51063">
    <property type="entry name" value="HTH_CRP_2"/>
    <property type="match status" value="1"/>
</dbReference>
<name>A0A4S4FK85_9MICO</name>
<dbReference type="SUPFAM" id="SSF46785">
    <property type="entry name" value="Winged helix' DNA-binding domain"/>
    <property type="match status" value="1"/>
</dbReference>
<dbReference type="CDD" id="cd00038">
    <property type="entry name" value="CAP_ED"/>
    <property type="match status" value="1"/>
</dbReference>
<evidence type="ECO:0000313" key="7">
    <source>
        <dbReference type="EMBL" id="THG31986.1"/>
    </source>
</evidence>
<evidence type="ECO:0000259" key="5">
    <source>
        <dbReference type="PROSITE" id="PS51063"/>
    </source>
</evidence>
<dbReference type="InterPro" id="IPR012318">
    <property type="entry name" value="HTH_CRP"/>
</dbReference>
<dbReference type="SUPFAM" id="SSF51206">
    <property type="entry name" value="cAMP-binding domain-like"/>
    <property type="match status" value="1"/>
</dbReference>
<dbReference type="SMART" id="SM00419">
    <property type="entry name" value="HTH_CRP"/>
    <property type="match status" value="1"/>
</dbReference>
<comment type="caution">
    <text evidence="6">The sequence shown here is derived from an EMBL/GenBank/DDBJ whole genome shotgun (WGS) entry which is preliminary data.</text>
</comment>
<dbReference type="InterPro" id="IPR018490">
    <property type="entry name" value="cNMP-bd_dom_sf"/>
</dbReference>
<keyword evidence="1" id="KW-0805">Transcription regulation</keyword>
<evidence type="ECO:0000313" key="6">
    <source>
        <dbReference type="EMBL" id="THG30749.1"/>
    </source>
</evidence>
<evidence type="ECO:0000256" key="2">
    <source>
        <dbReference type="ARBA" id="ARBA00023125"/>
    </source>
</evidence>
<protein>
    <submittedName>
        <fullName evidence="6">Crp/Fnr family transcriptional regulator</fullName>
    </submittedName>
</protein>
<keyword evidence="8" id="KW-1185">Reference proteome</keyword>
<evidence type="ECO:0000256" key="3">
    <source>
        <dbReference type="ARBA" id="ARBA00023163"/>
    </source>
</evidence>
<feature type="domain" description="HTH crp-type" evidence="5">
    <location>
        <begin position="168"/>
        <end position="238"/>
    </location>
</feature>
<evidence type="ECO:0000259" key="4">
    <source>
        <dbReference type="PROSITE" id="PS50042"/>
    </source>
</evidence>
<keyword evidence="3" id="KW-0804">Transcription</keyword>